<evidence type="ECO:0000259" key="1">
    <source>
        <dbReference type="Pfam" id="PF01738"/>
    </source>
</evidence>
<dbReference type="InterPro" id="IPR029058">
    <property type="entry name" value="AB_hydrolase_fold"/>
</dbReference>
<dbReference type="SUPFAM" id="SSF53474">
    <property type="entry name" value="alpha/beta-Hydrolases"/>
    <property type="match status" value="1"/>
</dbReference>
<dbReference type="InterPro" id="IPR002925">
    <property type="entry name" value="Dienelactn_hydro"/>
</dbReference>
<accession>A0ABP0CAZ5</accession>
<proteinExistence type="predicted"/>
<organism evidence="2 3">
    <name type="scientific">Sporothrix bragantina</name>
    <dbReference type="NCBI Taxonomy" id="671064"/>
    <lineage>
        <taxon>Eukaryota</taxon>
        <taxon>Fungi</taxon>
        <taxon>Dikarya</taxon>
        <taxon>Ascomycota</taxon>
        <taxon>Pezizomycotina</taxon>
        <taxon>Sordariomycetes</taxon>
        <taxon>Sordariomycetidae</taxon>
        <taxon>Ophiostomatales</taxon>
        <taxon>Ophiostomataceae</taxon>
        <taxon>Sporothrix</taxon>
    </lineage>
</organism>
<gene>
    <name evidence="2" type="ORF">SBRCBS47491_007169</name>
</gene>
<dbReference type="Gene3D" id="3.40.50.1820">
    <property type="entry name" value="alpha/beta hydrolase"/>
    <property type="match status" value="1"/>
</dbReference>
<dbReference type="EMBL" id="CAWUHC010000078">
    <property type="protein sequence ID" value="CAK7229212.1"/>
    <property type="molecule type" value="Genomic_DNA"/>
</dbReference>
<reference evidence="2 3" key="1">
    <citation type="submission" date="2024-01" db="EMBL/GenBank/DDBJ databases">
        <authorList>
            <person name="Allen C."/>
            <person name="Tagirdzhanova G."/>
        </authorList>
    </citation>
    <scope>NUCLEOTIDE SEQUENCE [LARGE SCALE GENOMIC DNA]</scope>
</reference>
<dbReference type="Proteomes" id="UP001642406">
    <property type="component" value="Unassembled WGS sequence"/>
</dbReference>
<dbReference type="PANTHER" id="PTHR47668:SF1">
    <property type="entry name" value="DIENELACTONE HYDROLASE DOMAIN-CONTAINING PROTEIN-RELATED"/>
    <property type="match status" value="1"/>
</dbReference>
<evidence type="ECO:0000313" key="3">
    <source>
        <dbReference type="Proteomes" id="UP001642406"/>
    </source>
</evidence>
<dbReference type="PANTHER" id="PTHR47668">
    <property type="entry name" value="DIENELACTONE HYDROLASE FAMILY PROTEIN (AFU_ORTHOLOGUE AFUA_6G01940)"/>
    <property type="match status" value="1"/>
</dbReference>
<comment type="caution">
    <text evidence="2">The sequence shown here is derived from an EMBL/GenBank/DDBJ whole genome shotgun (WGS) entry which is preliminary data.</text>
</comment>
<feature type="domain" description="Dienelactone hydrolase" evidence="1">
    <location>
        <begin position="29"/>
        <end position="251"/>
    </location>
</feature>
<evidence type="ECO:0000313" key="2">
    <source>
        <dbReference type="EMBL" id="CAK7229212.1"/>
    </source>
</evidence>
<name>A0ABP0CAZ5_9PEZI</name>
<dbReference type="Pfam" id="PF01738">
    <property type="entry name" value="DLH"/>
    <property type="match status" value="1"/>
</dbReference>
<sequence length="252" mass="27222">MASHACASRPPLTVDYQAQGRYETLAGLKTYIVGPDDATKAIITVYDIFGMWPQTIQGADLLSSLTGALVLIPDFFEGDGAKPEWLPTNTPEKQKALGDFFTTKADFSKNVETLISVRKDLATRFHAVDEHVGVFGLCWGGKIGVLATAAGNEGPGRRFNVSGTAHPGRLDSKDAEVLTAPHILLASKDEDAAVVAEYEKILSQPGKVGEVTTYANMFHGWMGARSNLADAENVKEYARGYEQAAAFFNKHL</sequence>
<keyword evidence="3" id="KW-1185">Reference proteome</keyword>
<protein>
    <recommendedName>
        <fullName evidence="1">Dienelactone hydrolase domain-containing protein</fullName>
    </recommendedName>
</protein>